<dbReference type="GO" id="GO:0006782">
    <property type="term" value="P:protoporphyrinogen IX biosynthetic process"/>
    <property type="evidence" value="ECO:0007669"/>
    <property type="project" value="UniProtKB-UniPathway"/>
</dbReference>
<protein>
    <recommendedName>
        <fullName evidence="4">Delta-aminolevulinic acid dehydratase</fullName>
        <ecNumber evidence="3">4.2.1.24</ecNumber>
    </recommendedName>
    <alternativeName>
        <fullName evidence="8">Porphobilinogen synthase</fullName>
    </alternativeName>
</protein>
<evidence type="ECO:0000256" key="1">
    <source>
        <dbReference type="ARBA" id="ARBA00004694"/>
    </source>
</evidence>
<dbReference type="AlphaFoldDB" id="A0A381QIH4"/>
<sequence>MVGSAGRTDDLHLVHRLRRLRRSPGLRALVQEARVTTDDLMLPLFVLDGSGKSEPVESMPGVFRESVDRMIERARSASDIGIRAVILFGIPDLKDAIGSGSHDSEGVVQRAVMALKEEIPDLVVVTDTCMCEYTDHGHCGLLDDRMDVDNDATLAALAKIAVSQAESGADLVAPSGMIDGQVGVIRGALDEAGHEQVGILSYSAKYASAYYGPFRDAAQGAPSFGDRRGQQMDPSNGSEAIREAAQDLAEGADLIMVKPALAYLDVVQRLRRKFEGVPLVAYNVSGEYAMVKAAAEMGWLAERSVVFETLTSMKRAGADIIITYHAMDVAQWIHEAS</sequence>
<evidence type="ECO:0000256" key="8">
    <source>
        <dbReference type="ARBA" id="ARBA00032837"/>
    </source>
</evidence>
<dbReference type="PANTHER" id="PTHR11458">
    <property type="entry name" value="DELTA-AMINOLEVULINIC ACID DEHYDRATASE"/>
    <property type="match status" value="1"/>
</dbReference>
<dbReference type="GO" id="GO:0005829">
    <property type="term" value="C:cytosol"/>
    <property type="evidence" value="ECO:0007669"/>
    <property type="project" value="TreeGrafter"/>
</dbReference>
<name>A0A381QIH4_9ZZZZ</name>
<dbReference type="CDD" id="cd00384">
    <property type="entry name" value="ALAD_PBGS"/>
    <property type="match status" value="1"/>
</dbReference>
<evidence type="ECO:0000256" key="4">
    <source>
        <dbReference type="ARBA" id="ARBA00020771"/>
    </source>
</evidence>
<evidence type="ECO:0000256" key="3">
    <source>
        <dbReference type="ARBA" id="ARBA00012053"/>
    </source>
</evidence>
<dbReference type="Pfam" id="PF00490">
    <property type="entry name" value="ALAD"/>
    <property type="match status" value="1"/>
</dbReference>
<dbReference type="PROSITE" id="PS00169">
    <property type="entry name" value="D_ALA_DEHYDRATASE"/>
    <property type="match status" value="1"/>
</dbReference>
<dbReference type="GO" id="GO:0008270">
    <property type="term" value="F:zinc ion binding"/>
    <property type="evidence" value="ECO:0007669"/>
    <property type="project" value="TreeGrafter"/>
</dbReference>
<dbReference type="InterPro" id="IPR030656">
    <property type="entry name" value="ALAD_AS"/>
</dbReference>
<comment type="similarity">
    <text evidence="2">Belongs to the ALAD family.</text>
</comment>
<evidence type="ECO:0000256" key="6">
    <source>
        <dbReference type="ARBA" id="ARBA00023239"/>
    </source>
</evidence>
<comment type="catalytic activity">
    <reaction evidence="9">
        <text>2 5-aminolevulinate = porphobilinogen + 2 H2O + H(+)</text>
        <dbReference type="Rhea" id="RHEA:24064"/>
        <dbReference type="ChEBI" id="CHEBI:15377"/>
        <dbReference type="ChEBI" id="CHEBI:15378"/>
        <dbReference type="ChEBI" id="CHEBI:58126"/>
        <dbReference type="ChEBI" id="CHEBI:356416"/>
        <dbReference type="EC" id="4.2.1.24"/>
    </reaction>
</comment>
<keyword evidence="5" id="KW-0350">Heme biosynthesis</keyword>
<proteinExistence type="inferred from homology"/>
<dbReference type="SUPFAM" id="SSF51569">
    <property type="entry name" value="Aldolase"/>
    <property type="match status" value="1"/>
</dbReference>
<evidence type="ECO:0000256" key="5">
    <source>
        <dbReference type="ARBA" id="ARBA00023133"/>
    </source>
</evidence>
<evidence type="ECO:0000256" key="9">
    <source>
        <dbReference type="ARBA" id="ARBA00047651"/>
    </source>
</evidence>
<dbReference type="FunFam" id="3.20.20.70:FF:000019">
    <property type="entry name" value="Delta-aminolevulinic acid dehydratase"/>
    <property type="match status" value="1"/>
</dbReference>
<reference evidence="10" key="1">
    <citation type="submission" date="2018-05" db="EMBL/GenBank/DDBJ databases">
        <authorList>
            <person name="Lanie J.A."/>
            <person name="Ng W.-L."/>
            <person name="Kazmierczak K.M."/>
            <person name="Andrzejewski T.M."/>
            <person name="Davidsen T.M."/>
            <person name="Wayne K.J."/>
            <person name="Tettelin H."/>
            <person name="Glass J.I."/>
            <person name="Rusch D."/>
            <person name="Podicherti R."/>
            <person name="Tsui H.-C.T."/>
            <person name="Winkler M.E."/>
        </authorList>
    </citation>
    <scope>NUCLEOTIDE SEQUENCE</scope>
</reference>
<evidence type="ECO:0000313" key="10">
    <source>
        <dbReference type="EMBL" id="SUZ77433.1"/>
    </source>
</evidence>
<dbReference type="NCBIfam" id="NF006762">
    <property type="entry name" value="PRK09283.1"/>
    <property type="match status" value="1"/>
</dbReference>
<dbReference type="EC" id="4.2.1.24" evidence="3"/>
<evidence type="ECO:0000256" key="2">
    <source>
        <dbReference type="ARBA" id="ARBA00008055"/>
    </source>
</evidence>
<dbReference type="GO" id="GO:0004655">
    <property type="term" value="F:porphobilinogen synthase activity"/>
    <property type="evidence" value="ECO:0007669"/>
    <property type="project" value="UniProtKB-EC"/>
</dbReference>
<comment type="pathway">
    <text evidence="1">Porphyrin-containing compound metabolism; protoporphyrin-IX biosynthesis; coproporphyrinogen-III from 5-aminolevulinate: step 1/4.</text>
</comment>
<organism evidence="10">
    <name type="scientific">marine metagenome</name>
    <dbReference type="NCBI Taxonomy" id="408172"/>
    <lineage>
        <taxon>unclassified sequences</taxon>
        <taxon>metagenomes</taxon>
        <taxon>ecological metagenomes</taxon>
    </lineage>
</organism>
<dbReference type="InterPro" id="IPR013785">
    <property type="entry name" value="Aldolase_TIM"/>
</dbReference>
<accession>A0A381QIH4</accession>
<dbReference type="PRINTS" id="PR00144">
    <property type="entry name" value="DALDHYDRTASE"/>
</dbReference>
<keyword evidence="6" id="KW-0456">Lyase</keyword>
<evidence type="ECO:0000256" key="7">
    <source>
        <dbReference type="ARBA" id="ARBA00023244"/>
    </source>
</evidence>
<dbReference type="PANTHER" id="PTHR11458:SF0">
    <property type="entry name" value="DELTA-AMINOLEVULINIC ACID DEHYDRATASE"/>
    <property type="match status" value="1"/>
</dbReference>
<dbReference type="SMART" id="SM01004">
    <property type="entry name" value="ALAD"/>
    <property type="match status" value="1"/>
</dbReference>
<keyword evidence="7" id="KW-0627">Porphyrin biosynthesis</keyword>
<dbReference type="Gene3D" id="3.20.20.70">
    <property type="entry name" value="Aldolase class I"/>
    <property type="match status" value="1"/>
</dbReference>
<dbReference type="InterPro" id="IPR001731">
    <property type="entry name" value="ALAD"/>
</dbReference>
<dbReference type="UniPathway" id="UPA00251">
    <property type="reaction ID" value="UER00318"/>
</dbReference>
<gene>
    <name evidence="10" type="ORF">METZ01_LOCUS30287</name>
</gene>
<dbReference type="PIRSF" id="PIRSF001415">
    <property type="entry name" value="Porphbilin_synth"/>
    <property type="match status" value="1"/>
</dbReference>
<dbReference type="EMBL" id="UINC01001316">
    <property type="protein sequence ID" value="SUZ77433.1"/>
    <property type="molecule type" value="Genomic_DNA"/>
</dbReference>